<keyword evidence="4 7" id="KW-0812">Transmembrane</keyword>
<keyword evidence="3" id="KW-1003">Cell membrane</keyword>
<evidence type="ECO:0000259" key="8">
    <source>
        <dbReference type="Pfam" id="PF01773"/>
    </source>
</evidence>
<sequence>MPRSWRIGLAVGVVLLAGLAYLSRDVIGPRGQAFVGVLCFVGIVAACSQNLRAVNWRTVGFGIVLQVALALFILKLELPGRPESMSLGTWLQHAVTLKATAAPAWRPGYELFEGIGSIIRKFLDFSLNGAKFVFGPLADVPTMSGVFPQGGFVFAFVALPTIIFVSSFFTVLYYLGILPWVVRVTARGMIRLMRTSGAETLSAVANVFMGQTEAPLIVRPYVARMTSSELLALMVGGMATISGGLMAVFIQMGADPVAILATSVMAAPCGLYLAKIMLPETGQPETLRGDVQQVERTHRNVIDAAAEGASEGLKLALNVAAMLIAFLAFIALFDAIAGGTKPLLLSLGVPAGWLSFWPDDLSLATLFSWVFAPAAFLMGAASSDVGPLADLLGTKLVANEFVAFVKLTTPGDADGYRDVLSPRGYLLAVYALTGFANLSSIGIQLGGIGAMAPERRPDLAALGGRALLVGFLATMINAAIAGLLMAP</sequence>
<keyword evidence="5 7" id="KW-1133">Transmembrane helix</keyword>
<comment type="caution">
    <text evidence="11">The sequence shown here is derived from an EMBL/GenBank/DDBJ whole genome shotgun (WGS) entry which is preliminary data.</text>
</comment>
<evidence type="ECO:0000256" key="3">
    <source>
        <dbReference type="ARBA" id="ARBA00022475"/>
    </source>
</evidence>
<feature type="transmembrane region" description="Helical" evidence="7">
    <location>
        <begin position="466"/>
        <end position="486"/>
    </location>
</feature>
<evidence type="ECO:0000256" key="7">
    <source>
        <dbReference type="SAM" id="Phobius"/>
    </source>
</evidence>
<dbReference type="Pfam" id="PF01773">
    <property type="entry name" value="Nucleos_tra2_N"/>
    <property type="match status" value="1"/>
</dbReference>
<reference evidence="11" key="1">
    <citation type="journal article" date="2020" name="mSystems">
        <title>Genome- and Community-Level Interaction Insights into Carbon Utilization and Element Cycling Functions of Hydrothermarchaeota in Hydrothermal Sediment.</title>
        <authorList>
            <person name="Zhou Z."/>
            <person name="Liu Y."/>
            <person name="Xu W."/>
            <person name="Pan J."/>
            <person name="Luo Z.H."/>
            <person name="Li M."/>
        </authorList>
    </citation>
    <scope>NUCLEOTIDE SEQUENCE [LARGE SCALE GENOMIC DNA]</scope>
    <source>
        <strain evidence="11">SpSt-339</strain>
    </source>
</reference>
<comment type="subcellular location">
    <subcellularLocation>
        <location evidence="1">Cell membrane</location>
        <topology evidence="1">Multi-pass membrane protein</topology>
    </subcellularLocation>
</comment>
<evidence type="ECO:0000259" key="9">
    <source>
        <dbReference type="Pfam" id="PF07662"/>
    </source>
</evidence>
<dbReference type="PANTHER" id="PTHR10590:SF4">
    <property type="entry name" value="SOLUTE CARRIER FAMILY 28 MEMBER 3"/>
    <property type="match status" value="1"/>
</dbReference>
<dbReference type="GO" id="GO:0005886">
    <property type="term" value="C:plasma membrane"/>
    <property type="evidence" value="ECO:0007669"/>
    <property type="project" value="UniProtKB-SubCell"/>
</dbReference>
<feature type="domain" description="Concentrative nucleoside transporter C-terminal" evidence="9">
    <location>
        <begin position="259"/>
        <end position="482"/>
    </location>
</feature>
<dbReference type="InterPro" id="IPR002668">
    <property type="entry name" value="CNT_N_dom"/>
</dbReference>
<feature type="transmembrane region" description="Helical" evidence="7">
    <location>
        <begin position="32"/>
        <end position="51"/>
    </location>
</feature>
<dbReference type="GO" id="GO:0005337">
    <property type="term" value="F:nucleoside transmembrane transporter activity"/>
    <property type="evidence" value="ECO:0007669"/>
    <property type="project" value="InterPro"/>
</dbReference>
<proteinExistence type="inferred from homology"/>
<evidence type="ECO:0000256" key="2">
    <source>
        <dbReference type="ARBA" id="ARBA00009033"/>
    </source>
</evidence>
<feature type="domain" description="Nucleoside transporter/FeoB GTPase Gate" evidence="10">
    <location>
        <begin position="156"/>
        <end position="254"/>
    </location>
</feature>
<evidence type="ECO:0000259" key="10">
    <source>
        <dbReference type="Pfam" id="PF07670"/>
    </source>
</evidence>
<evidence type="ECO:0000313" key="11">
    <source>
        <dbReference type="EMBL" id="HEN16622.1"/>
    </source>
</evidence>
<organism evidence="11">
    <name type="scientific">Schlesneria paludicola</name>
    <dbReference type="NCBI Taxonomy" id="360056"/>
    <lineage>
        <taxon>Bacteria</taxon>
        <taxon>Pseudomonadati</taxon>
        <taxon>Planctomycetota</taxon>
        <taxon>Planctomycetia</taxon>
        <taxon>Planctomycetales</taxon>
        <taxon>Planctomycetaceae</taxon>
        <taxon>Schlesneria</taxon>
    </lineage>
</organism>
<dbReference type="InterPro" id="IPR011642">
    <property type="entry name" value="Gate_dom"/>
</dbReference>
<keyword evidence="6 7" id="KW-0472">Membrane</keyword>
<feature type="transmembrane region" description="Helical" evidence="7">
    <location>
        <begin position="256"/>
        <end position="274"/>
    </location>
</feature>
<feature type="transmembrane region" description="Helical" evidence="7">
    <location>
        <begin position="58"/>
        <end position="76"/>
    </location>
</feature>
<comment type="similarity">
    <text evidence="2">Belongs to the concentrative nucleoside transporter (CNT) (TC 2.A.41) family.</text>
</comment>
<dbReference type="PANTHER" id="PTHR10590">
    <property type="entry name" value="SODIUM/NUCLEOSIDE COTRANSPORTER"/>
    <property type="match status" value="1"/>
</dbReference>
<feature type="transmembrane region" description="Helical" evidence="7">
    <location>
        <begin position="425"/>
        <end position="446"/>
    </location>
</feature>
<name>A0A7C2K175_9PLAN</name>
<dbReference type="EMBL" id="DSOK01000390">
    <property type="protein sequence ID" value="HEN16622.1"/>
    <property type="molecule type" value="Genomic_DNA"/>
</dbReference>
<dbReference type="GO" id="GO:0015293">
    <property type="term" value="F:symporter activity"/>
    <property type="evidence" value="ECO:0007669"/>
    <property type="project" value="TreeGrafter"/>
</dbReference>
<dbReference type="InterPro" id="IPR008276">
    <property type="entry name" value="C_nuclsd_transpt"/>
</dbReference>
<feature type="transmembrane region" description="Helical" evidence="7">
    <location>
        <begin position="361"/>
        <end position="381"/>
    </location>
</feature>
<dbReference type="InterPro" id="IPR011657">
    <property type="entry name" value="CNT_C_dom"/>
</dbReference>
<protein>
    <submittedName>
        <fullName evidence="11">Na+ dependent nucleoside transporter domain protein</fullName>
    </submittedName>
</protein>
<gene>
    <name evidence="11" type="ORF">ENQ76_14265</name>
</gene>
<evidence type="ECO:0000256" key="6">
    <source>
        <dbReference type="ARBA" id="ARBA00023136"/>
    </source>
</evidence>
<dbReference type="AlphaFoldDB" id="A0A7C2K175"/>
<accession>A0A7C2K175</accession>
<evidence type="ECO:0000256" key="1">
    <source>
        <dbReference type="ARBA" id="ARBA00004651"/>
    </source>
</evidence>
<feature type="transmembrane region" description="Helical" evidence="7">
    <location>
        <begin position="230"/>
        <end position="250"/>
    </location>
</feature>
<feature type="transmembrane region" description="Helical" evidence="7">
    <location>
        <begin position="315"/>
        <end position="337"/>
    </location>
</feature>
<evidence type="ECO:0000256" key="5">
    <source>
        <dbReference type="ARBA" id="ARBA00022989"/>
    </source>
</evidence>
<feature type="transmembrane region" description="Helical" evidence="7">
    <location>
        <begin position="152"/>
        <end position="182"/>
    </location>
</feature>
<dbReference type="Pfam" id="PF07670">
    <property type="entry name" value="Gate"/>
    <property type="match status" value="1"/>
</dbReference>
<feature type="domain" description="Concentrative nucleoside transporter N-terminal" evidence="8">
    <location>
        <begin position="35"/>
        <end position="77"/>
    </location>
</feature>
<evidence type="ECO:0000256" key="4">
    <source>
        <dbReference type="ARBA" id="ARBA00022692"/>
    </source>
</evidence>
<dbReference type="Pfam" id="PF07662">
    <property type="entry name" value="Nucleos_tra2_C"/>
    <property type="match status" value="1"/>
</dbReference>